<dbReference type="EMBL" id="AMZH03001250">
    <property type="protein sequence ID" value="RRT80022.1"/>
    <property type="molecule type" value="Genomic_DNA"/>
</dbReference>
<evidence type="ECO:0000313" key="3">
    <source>
        <dbReference type="Proteomes" id="UP000287651"/>
    </source>
</evidence>
<dbReference type="Proteomes" id="UP000287651">
    <property type="component" value="Unassembled WGS sequence"/>
</dbReference>
<gene>
    <name evidence="2" type="ORF">B296_00005878</name>
</gene>
<name>A0A427AUU8_ENSVE</name>
<dbReference type="AlphaFoldDB" id="A0A427AUU8"/>
<evidence type="ECO:0000256" key="1">
    <source>
        <dbReference type="SAM" id="MobiDB-lite"/>
    </source>
</evidence>
<feature type="compositionally biased region" description="Low complexity" evidence="1">
    <location>
        <begin position="21"/>
        <end position="32"/>
    </location>
</feature>
<proteinExistence type="predicted"/>
<reference evidence="2 3" key="1">
    <citation type="journal article" date="2014" name="Agronomy (Basel)">
        <title>A Draft Genome Sequence for Ensete ventricosum, the Drought-Tolerant Tree Against Hunger.</title>
        <authorList>
            <person name="Harrison J."/>
            <person name="Moore K.A."/>
            <person name="Paszkiewicz K."/>
            <person name="Jones T."/>
            <person name="Grant M."/>
            <person name="Ambacheew D."/>
            <person name="Muzemil S."/>
            <person name="Studholme D.J."/>
        </authorList>
    </citation>
    <scope>NUCLEOTIDE SEQUENCE [LARGE SCALE GENOMIC DNA]</scope>
</reference>
<feature type="region of interest" description="Disordered" evidence="1">
    <location>
        <begin position="1"/>
        <end position="37"/>
    </location>
</feature>
<sequence>MIFHVHKGNEGGQDEADDMEPSSSCSSPGESSYKGEEWSLELTDDFSDIEGEVGKRLNQMVSIPVSCAYFFVHLI</sequence>
<comment type="caution">
    <text evidence="2">The sequence shown here is derived from an EMBL/GenBank/DDBJ whole genome shotgun (WGS) entry which is preliminary data.</text>
</comment>
<accession>A0A427AUU8</accession>
<evidence type="ECO:0000313" key="2">
    <source>
        <dbReference type="EMBL" id="RRT80022.1"/>
    </source>
</evidence>
<organism evidence="2 3">
    <name type="scientific">Ensete ventricosum</name>
    <name type="common">Abyssinian banana</name>
    <name type="synonym">Musa ensete</name>
    <dbReference type="NCBI Taxonomy" id="4639"/>
    <lineage>
        <taxon>Eukaryota</taxon>
        <taxon>Viridiplantae</taxon>
        <taxon>Streptophyta</taxon>
        <taxon>Embryophyta</taxon>
        <taxon>Tracheophyta</taxon>
        <taxon>Spermatophyta</taxon>
        <taxon>Magnoliopsida</taxon>
        <taxon>Liliopsida</taxon>
        <taxon>Zingiberales</taxon>
        <taxon>Musaceae</taxon>
        <taxon>Ensete</taxon>
    </lineage>
</organism>
<protein>
    <submittedName>
        <fullName evidence="2">Uncharacterized protein</fullName>
    </submittedName>
</protein>